<dbReference type="Proteomes" id="UP000005408">
    <property type="component" value="Unassembled WGS sequence"/>
</dbReference>
<organism evidence="4 5">
    <name type="scientific">Magallana gigas</name>
    <name type="common">Pacific oyster</name>
    <name type="synonym">Crassostrea gigas</name>
    <dbReference type="NCBI Taxonomy" id="29159"/>
    <lineage>
        <taxon>Eukaryota</taxon>
        <taxon>Metazoa</taxon>
        <taxon>Spiralia</taxon>
        <taxon>Lophotrochozoa</taxon>
        <taxon>Mollusca</taxon>
        <taxon>Bivalvia</taxon>
        <taxon>Autobranchia</taxon>
        <taxon>Pteriomorphia</taxon>
        <taxon>Ostreida</taxon>
        <taxon>Ostreoidea</taxon>
        <taxon>Ostreidae</taxon>
        <taxon>Magallana</taxon>
    </lineage>
</organism>
<feature type="chain" id="PRO_5036479780" description="CUB domain-containing protein" evidence="3">
    <location>
        <begin position="23"/>
        <end position="410"/>
    </location>
</feature>
<feature type="region of interest" description="Disordered" evidence="1">
    <location>
        <begin position="169"/>
        <end position="190"/>
    </location>
</feature>
<protein>
    <recommendedName>
        <fullName evidence="6">CUB domain-containing protein</fullName>
    </recommendedName>
</protein>
<sequence>MACSLMLCLSSLFLSFISKAYGSDGCPKSKSLIIRGSYQIVTWDTTWTDYQSKVCKWRLNFQTPEVVNFSLRLEKLAICSHGVFVYSGMGIVRKRLDDKVEVRVCGDGNQTELHTSAIGKELQFMGAALCFVIPHGDYNFGQDIFTTHFINMTISLRKQHYVDRTALTTGSSRKVSNRSPPITPTSTSHKTRPSVIKVASLAVSTPRLSSSSHAGSDVTHPNIETAFVTRSTVPGHSVEIPTSESTSEKNTEEYLIAGIVSGVVLILMMTIIFVVYKFKVTVSDGESSLYSTDYSQPLPWRKNWVITKSFSEIEAERAKPDIQLKPSLPYRPSLKQHPVVSRQGTASTRLDEDNDGVYDNIVAVATHEIFPAMEAANFKRPDRYSDGSEFWDFENLSNNLKMQQLHTNKE</sequence>
<evidence type="ECO:0000256" key="3">
    <source>
        <dbReference type="SAM" id="SignalP"/>
    </source>
</evidence>
<accession>A0A8W8NNP7</accession>
<name>A0A8W8NNP7_MAGGI</name>
<feature type="compositionally biased region" description="Polar residues" evidence="1">
    <location>
        <begin position="169"/>
        <end position="188"/>
    </location>
</feature>
<dbReference type="AlphaFoldDB" id="A0A8W8NNP7"/>
<proteinExistence type="predicted"/>
<evidence type="ECO:0000313" key="5">
    <source>
        <dbReference type="Proteomes" id="UP000005408"/>
    </source>
</evidence>
<keyword evidence="2" id="KW-0472">Membrane</keyword>
<evidence type="ECO:0000256" key="1">
    <source>
        <dbReference type="SAM" id="MobiDB-lite"/>
    </source>
</evidence>
<feature type="signal peptide" evidence="3">
    <location>
        <begin position="1"/>
        <end position="22"/>
    </location>
</feature>
<feature type="transmembrane region" description="Helical" evidence="2">
    <location>
        <begin position="254"/>
        <end position="276"/>
    </location>
</feature>
<evidence type="ECO:0000256" key="2">
    <source>
        <dbReference type="SAM" id="Phobius"/>
    </source>
</evidence>
<evidence type="ECO:0008006" key="6">
    <source>
        <dbReference type="Google" id="ProtNLM"/>
    </source>
</evidence>
<dbReference type="EnsemblMetazoa" id="G607.1">
    <property type="protein sequence ID" value="G607.1:cds"/>
    <property type="gene ID" value="G607"/>
</dbReference>
<keyword evidence="2" id="KW-1133">Transmembrane helix</keyword>
<evidence type="ECO:0000313" key="4">
    <source>
        <dbReference type="EnsemblMetazoa" id="G607.1:cds"/>
    </source>
</evidence>
<keyword evidence="5" id="KW-1185">Reference proteome</keyword>
<keyword evidence="2" id="KW-0812">Transmembrane</keyword>
<reference evidence="4" key="1">
    <citation type="submission" date="2022-08" db="UniProtKB">
        <authorList>
            <consortium name="EnsemblMetazoa"/>
        </authorList>
    </citation>
    <scope>IDENTIFICATION</scope>
    <source>
        <strain evidence="4">05x7-T-G4-1.051#20</strain>
    </source>
</reference>
<keyword evidence="3" id="KW-0732">Signal</keyword>